<protein>
    <submittedName>
        <fullName evidence="2">Uncharacterized protein</fullName>
    </submittedName>
</protein>
<dbReference type="KEGG" id="nou:Natoc_1957"/>
<dbReference type="AlphaFoldDB" id="L0JXI1"/>
<proteinExistence type="predicted"/>
<evidence type="ECO:0000256" key="1">
    <source>
        <dbReference type="SAM" id="MobiDB-lite"/>
    </source>
</evidence>
<accession>L0JXI1</accession>
<feature type="region of interest" description="Disordered" evidence="1">
    <location>
        <begin position="37"/>
        <end position="63"/>
    </location>
</feature>
<dbReference type="HOGENOM" id="CLU_2875178_0_0_2"/>
<sequence>MSESDRREIESPGDRERWEDRRHGELRTSRLADGNWLVATRPSQAPSAGVLADRTDDDRETEV</sequence>
<dbReference type="RefSeq" id="WP_015321191.1">
    <property type="nucleotide sequence ID" value="NC_019974.1"/>
</dbReference>
<dbReference type="STRING" id="694430.Natoc_1957"/>
<gene>
    <name evidence="2" type="ORF">Natoc_1957</name>
</gene>
<organism evidence="2 3">
    <name type="scientific">Natronococcus occultus SP4</name>
    <dbReference type="NCBI Taxonomy" id="694430"/>
    <lineage>
        <taxon>Archaea</taxon>
        <taxon>Methanobacteriati</taxon>
        <taxon>Methanobacteriota</taxon>
        <taxon>Stenosarchaea group</taxon>
        <taxon>Halobacteria</taxon>
        <taxon>Halobacteriales</taxon>
        <taxon>Natrialbaceae</taxon>
        <taxon>Natronococcus</taxon>
    </lineage>
</organism>
<dbReference type="EMBL" id="CP003929">
    <property type="protein sequence ID" value="AGB37747.1"/>
    <property type="molecule type" value="Genomic_DNA"/>
</dbReference>
<feature type="compositionally biased region" description="Basic and acidic residues" evidence="1">
    <location>
        <begin position="53"/>
        <end position="63"/>
    </location>
</feature>
<dbReference type="GeneID" id="14405041"/>
<keyword evidence="3" id="KW-1185">Reference proteome</keyword>
<evidence type="ECO:0000313" key="2">
    <source>
        <dbReference type="EMBL" id="AGB37747.1"/>
    </source>
</evidence>
<reference evidence="2 3" key="1">
    <citation type="submission" date="2012-11" db="EMBL/GenBank/DDBJ databases">
        <title>FINISHED of Natronococcus occultus SP4, DSM 3396.</title>
        <authorList>
            <consortium name="DOE Joint Genome Institute"/>
            <person name="Eisen J."/>
            <person name="Huntemann M."/>
            <person name="Wei C.-L."/>
            <person name="Han J."/>
            <person name="Detter J.C."/>
            <person name="Han C."/>
            <person name="Tapia R."/>
            <person name="Chen A."/>
            <person name="Kyrpides N."/>
            <person name="Mavromatis K."/>
            <person name="Markowitz V."/>
            <person name="Szeto E."/>
            <person name="Ivanova N."/>
            <person name="Mikhailova N."/>
            <person name="Ovchinnikova G."/>
            <person name="Pagani I."/>
            <person name="Pati A."/>
            <person name="Goodwin L."/>
            <person name="Nordberg H.P."/>
            <person name="Cantor M.N."/>
            <person name="Hua S.X."/>
            <person name="Woyke T."/>
            <person name="Eisen J."/>
            <person name="Klenk H.-P."/>
            <person name="Klenk H.-P."/>
        </authorList>
    </citation>
    <scope>NUCLEOTIDE SEQUENCE [LARGE SCALE GENOMIC DNA]</scope>
    <source>
        <strain evidence="2 3">SP4</strain>
    </source>
</reference>
<feature type="region of interest" description="Disordered" evidence="1">
    <location>
        <begin position="1"/>
        <end position="25"/>
    </location>
</feature>
<dbReference type="OrthoDB" id="383371at2157"/>
<name>L0JXI1_9EURY</name>
<dbReference type="Proteomes" id="UP000010878">
    <property type="component" value="Chromosome"/>
</dbReference>
<evidence type="ECO:0000313" key="3">
    <source>
        <dbReference type="Proteomes" id="UP000010878"/>
    </source>
</evidence>